<dbReference type="SUPFAM" id="SSF47384">
    <property type="entry name" value="Homodimeric domain of signal transducing histidine kinase"/>
    <property type="match status" value="1"/>
</dbReference>
<evidence type="ECO:0000256" key="13">
    <source>
        <dbReference type="ARBA" id="ARBA00023136"/>
    </source>
</evidence>
<gene>
    <name evidence="16" type="ORF">KIS1582_3421</name>
</gene>
<dbReference type="InterPro" id="IPR036890">
    <property type="entry name" value="HATPase_C_sf"/>
</dbReference>
<dbReference type="PANTHER" id="PTHR45453">
    <property type="entry name" value="PHOSPHATE REGULON SENSOR PROTEIN PHOR"/>
    <property type="match status" value="1"/>
</dbReference>
<dbReference type="GO" id="GO:0016036">
    <property type="term" value="P:cellular response to phosphate starvation"/>
    <property type="evidence" value="ECO:0007669"/>
    <property type="project" value="TreeGrafter"/>
</dbReference>
<keyword evidence="9 16" id="KW-0418">Kinase</keyword>
<comment type="caution">
    <text evidence="16">The sequence shown here is derived from an EMBL/GenBank/DDBJ whole genome shotgun (WGS) entry which is preliminary data.</text>
</comment>
<dbReference type="InterPro" id="IPR005467">
    <property type="entry name" value="His_kinase_dom"/>
</dbReference>
<evidence type="ECO:0000256" key="11">
    <source>
        <dbReference type="ARBA" id="ARBA00022989"/>
    </source>
</evidence>
<dbReference type="EC" id="2.7.13.3" evidence="3"/>
<dbReference type="AlphaFoldDB" id="A0A800N9I8"/>
<keyword evidence="12" id="KW-0902">Two-component regulatory system</keyword>
<dbReference type="Pfam" id="PF02518">
    <property type="entry name" value="HATPase_c"/>
    <property type="match status" value="1"/>
</dbReference>
<proteinExistence type="predicted"/>
<dbReference type="Pfam" id="PF00512">
    <property type="entry name" value="HisKA"/>
    <property type="match status" value="1"/>
</dbReference>
<dbReference type="InterPro" id="IPR050351">
    <property type="entry name" value="BphY/WalK/GraS-like"/>
</dbReference>
<evidence type="ECO:0000256" key="6">
    <source>
        <dbReference type="ARBA" id="ARBA00022679"/>
    </source>
</evidence>
<comment type="catalytic activity">
    <reaction evidence="1">
        <text>ATP + protein L-histidine = ADP + protein N-phospho-L-histidine.</text>
        <dbReference type="EC" id="2.7.13.3"/>
    </reaction>
</comment>
<sequence>MKGWRDMKLFFKEHALLIAVQIVQFFVVLAIYWLDGYQRLLPALYGIFLGLFFLTAYLAYHYFSRRKFYKRLTNELSSLDDSFQTTENSPISMALDELLKDQNKHYQTRIKALESRQDEHLKFMDQWVHQMKTPLSVIELIAQNLDEPDSSSIREETDRMKTGLNTILYMARLRTIEQDFHIKPVHLSKIIHEVNGENKRFYIRNGVYPNLLQEKENIIVETDEKWLFFMLSQLIHNAVKYSRGKSSRVDISVYEKDGEAVLEVKDFGAGIPEADKRRVFEPFYTGENGRKFRESTGMGLYLTKEAADYLGHRIELESTLGEGSLFRLIFGKTQNLTIL</sequence>
<dbReference type="InterPro" id="IPR036097">
    <property type="entry name" value="HisK_dim/P_sf"/>
</dbReference>
<evidence type="ECO:0000256" key="8">
    <source>
        <dbReference type="ARBA" id="ARBA00022741"/>
    </source>
</evidence>
<dbReference type="SUPFAM" id="SSF55874">
    <property type="entry name" value="ATPase domain of HSP90 chaperone/DNA topoisomerase II/histidine kinase"/>
    <property type="match status" value="1"/>
</dbReference>
<dbReference type="InterPro" id="IPR004358">
    <property type="entry name" value="Sig_transdc_His_kin-like_C"/>
</dbReference>
<evidence type="ECO:0000256" key="5">
    <source>
        <dbReference type="ARBA" id="ARBA00022553"/>
    </source>
</evidence>
<dbReference type="CDD" id="cd00082">
    <property type="entry name" value="HisKA"/>
    <property type="match status" value="1"/>
</dbReference>
<keyword evidence="13 14" id="KW-0472">Membrane</keyword>
<evidence type="ECO:0000256" key="14">
    <source>
        <dbReference type="SAM" id="Phobius"/>
    </source>
</evidence>
<keyword evidence="10" id="KW-0067">ATP-binding</keyword>
<accession>A0A800N9I8</accession>
<evidence type="ECO:0000256" key="7">
    <source>
        <dbReference type="ARBA" id="ARBA00022692"/>
    </source>
</evidence>
<evidence type="ECO:0000256" key="2">
    <source>
        <dbReference type="ARBA" id="ARBA00004651"/>
    </source>
</evidence>
<organism evidence="16 17">
    <name type="scientific">Cytobacillus firmus</name>
    <name type="common">Bacillus firmus</name>
    <dbReference type="NCBI Taxonomy" id="1399"/>
    <lineage>
        <taxon>Bacteria</taxon>
        <taxon>Bacillati</taxon>
        <taxon>Bacillota</taxon>
        <taxon>Bacilli</taxon>
        <taxon>Bacillales</taxon>
        <taxon>Bacillaceae</taxon>
        <taxon>Cytobacillus</taxon>
    </lineage>
</organism>
<evidence type="ECO:0000259" key="15">
    <source>
        <dbReference type="PROSITE" id="PS50109"/>
    </source>
</evidence>
<evidence type="ECO:0000313" key="17">
    <source>
        <dbReference type="Proteomes" id="UP000465778"/>
    </source>
</evidence>
<evidence type="ECO:0000256" key="10">
    <source>
        <dbReference type="ARBA" id="ARBA00022840"/>
    </source>
</evidence>
<keyword evidence="4" id="KW-1003">Cell membrane</keyword>
<dbReference type="GO" id="GO:0004721">
    <property type="term" value="F:phosphoprotein phosphatase activity"/>
    <property type="evidence" value="ECO:0007669"/>
    <property type="project" value="TreeGrafter"/>
</dbReference>
<dbReference type="PANTHER" id="PTHR45453:SF2">
    <property type="entry name" value="HISTIDINE KINASE"/>
    <property type="match status" value="1"/>
</dbReference>
<evidence type="ECO:0000256" key="9">
    <source>
        <dbReference type="ARBA" id="ARBA00022777"/>
    </source>
</evidence>
<keyword evidence="8" id="KW-0547">Nucleotide-binding</keyword>
<name>A0A800N9I8_CYTFI</name>
<dbReference type="SMART" id="SM00387">
    <property type="entry name" value="HATPase_c"/>
    <property type="match status" value="1"/>
</dbReference>
<comment type="subcellular location">
    <subcellularLocation>
        <location evidence="2">Cell membrane</location>
        <topology evidence="2">Multi-pass membrane protein</topology>
    </subcellularLocation>
</comment>
<dbReference type="GO" id="GO:0000155">
    <property type="term" value="F:phosphorelay sensor kinase activity"/>
    <property type="evidence" value="ECO:0007669"/>
    <property type="project" value="InterPro"/>
</dbReference>
<reference evidence="16 17" key="1">
    <citation type="journal article" date="2020" name="G3 (Bethesda)">
        <title>Whole Genome Sequencing and Comparative Genomics of Two Nematicidal Bacillus Strains Reveals a Wide Range of Possible Virulence Factors.</title>
        <authorList>
            <person name="Susic N."/>
            <person name="Janezic S."/>
            <person name="Rupnik M."/>
            <person name="Geric Stare B."/>
        </authorList>
    </citation>
    <scope>NUCLEOTIDE SEQUENCE [LARGE SCALE GENOMIC DNA]</scope>
    <source>
        <strain evidence="16 17">I-1582</strain>
    </source>
</reference>
<evidence type="ECO:0000313" key="16">
    <source>
        <dbReference type="EMBL" id="KAF0822803.1"/>
    </source>
</evidence>
<keyword evidence="6" id="KW-0808">Transferase</keyword>
<dbReference type="GO" id="GO:0005886">
    <property type="term" value="C:plasma membrane"/>
    <property type="evidence" value="ECO:0007669"/>
    <property type="project" value="UniProtKB-SubCell"/>
</dbReference>
<keyword evidence="5" id="KW-0597">Phosphoprotein</keyword>
<keyword evidence="7 14" id="KW-0812">Transmembrane</keyword>
<keyword evidence="11 14" id="KW-1133">Transmembrane helix</keyword>
<dbReference type="PROSITE" id="PS50109">
    <property type="entry name" value="HIS_KIN"/>
    <property type="match status" value="1"/>
</dbReference>
<dbReference type="PRINTS" id="PR00344">
    <property type="entry name" value="BCTRLSENSOR"/>
</dbReference>
<protein>
    <recommendedName>
        <fullName evidence="3">histidine kinase</fullName>
        <ecNumber evidence="3">2.7.13.3</ecNumber>
    </recommendedName>
</protein>
<evidence type="ECO:0000256" key="1">
    <source>
        <dbReference type="ARBA" id="ARBA00000085"/>
    </source>
</evidence>
<feature type="domain" description="Histidine kinase" evidence="15">
    <location>
        <begin position="126"/>
        <end position="334"/>
    </location>
</feature>
<dbReference type="EMBL" id="VDEM01000046">
    <property type="protein sequence ID" value="KAF0822803.1"/>
    <property type="molecule type" value="Genomic_DNA"/>
</dbReference>
<dbReference type="InterPro" id="IPR003594">
    <property type="entry name" value="HATPase_dom"/>
</dbReference>
<dbReference type="SMART" id="SM00388">
    <property type="entry name" value="HisKA"/>
    <property type="match status" value="1"/>
</dbReference>
<dbReference type="Gene3D" id="1.10.287.130">
    <property type="match status" value="1"/>
</dbReference>
<dbReference type="Gene3D" id="3.30.565.10">
    <property type="entry name" value="Histidine kinase-like ATPase, C-terminal domain"/>
    <property type="match status" value="1"/>
</dbReference>
<evidence type="ECO:0000256" key="3">
    <source>
        <dbReference type="ARBA" id="ARBA00012438"/>
    </source>
</evidence>
<dbReference type="Proteomes" id="UP000465778">
    <property type="component" value="Unassembled WGS sequence"/>
</dbReference>
<dbReference type="GO" id="GO:0005524">
    <property type="term" value="F:ATP binding"/>
    <property type="evidence" value="ECO:0007669"/>
    <property type="project" value="UniProtKB-KW"/>
</dbReference>
<evidence type="ECO:0000256" key="12">
    <source>
        <dbReference type="ARBA" id="ARBA00023012"/>
    </source>
</evidence>
<evidence type="ECO:0000256" key="4">
    <source>
        <dbReference type="ARBA" id="ARBA00022475"/>
    </source>
</evidence>
<feature type="transmembrane region" description="Helical" evidence="14">
    <location>
        <begin position="40"/>
        <end position="63"/>
    </location>
</feature>
<feature type="transmembrane region" description="Helical" evidence="14">
    <location>
        <begin position="15"/>
        <end position="34"/>
    </location>
</feature>
<dbReference type="InterPro" id="IPR003661">
    <property type="entry name" value="HisK_dim/P_dom"/>
</dbReference>